<dbReference type="SUPFAM" id="SSF56935">
    <property type="entry name" value="Porins"/>
    <property type="match status" value="1"/>
</dbReference>
<dbReference type="Gene3D" id="2.60.40.1120">
    <property type="entry name" value="Carboxypeptidase-like, regulatory domain"/>
    <property type="match status" value="1"/>
</dbReference>
<keyword evidence="6" id="KW-0998">Cell outer membrane</keyword>
<dbReference type="Pfam" id="PF13620">
    <property type="entry name" value="CarboxypepD_reg"/>
    <property type="match status" value="1"/>
</dbReference>
<dbReference type="PANTHER" id="PTHR30069:SF46">
    <property type="entry name" value="OAR PROTEIN"/>
    <property type="match status" value="1"/>
</dbReference>
<evidence type="ECO:0000313" key="9">
    <source>
        <dbReference type="EMBL" id="QOY84906.1"/>
    </source>
</evidence>
<feature type="domain" description="TonB-dependent transporter Oar-like beta-barrel" evidence="8">
    <location>
        <begin position="631"/>
        <end position="943"/>
    </location>
</feature>
<evidence type="ECO:0000313" key="10">
    <source>
        <dbReference type="Proteomes" id="UP000593892"/>
    </source>
</evidence>
<feature type="signal peptide" evidence="7">
    <location>
        <begin position="1"/>
        <end position="21"/>
    </location>
</feature>
<evidence type="ECO:0000259" key="8">
    <source>
        <dbReference type="Pfam" id="PF25183"/>
    </source>
</evidence>
<evidence type="ECO:0000256" key="2">
    <source>
        <dbReference type="ARBA" id="ARBA00022448"/>
    </source>
</evidence>
<evidence type="ECO:0000256" key="3">
    <source>
        <dbReference type="ARBA" id="ARBA00022452"/>
    </source>
</evidence>
<evidence type="ECO:0000256" key="6">
    <source>
        <dbReference type="ARBA" id="ARBA00023237"/>
    </source>
</evidence>
<name>A0A7S7SHZ6_PALFE</name>
<keyword evidence="2" id="KW-0813">Transport</keyword>
<keyword evidence="10" id="KW-1185">Reference proteome</keyword>
<accession>A0A7S7SHZ6</accession>
<dbReference type="InterPro" id="IPR039426">
    <property type="entry name" value="TonB-dep_rcpt-like"/>
</dbReference>
<evidence type="ECO:0000256" key="7">
    <source>
        <dbReference type="SAM" id="SignalP"/>
    </source>
</evidence>
<keyword evidence="5" id="KW-0472">Membrane</keyword>
<dbReference type="GO" id="GO:0044718">
    <property type="term" value="P:siderophore transmembrane transport"/>
    <property type="evidence" value="ECO:0007669"/>
    <property type="project" value="TreeGrafter"/>
</dbReference>
<organism evidence="9 10">
    <name type="scientific">Paludibaculum fermentans</name>
    <dbReference type="NCBI Taxonomy" id="1473598"/>
    <lineage>
        <taxon>Bacteria</taxon>
        <taxon>Pseudomonadati</taxon>
        <taxon>Acidobacteriota</taxon>
        <taxon>Terriglobia</taxon>
        <taxon>Bryobacterales</taxon>
        <taxon>Bryobacteraceae</taxon>
        <taxon>Paludibaculum</taxon>
    </lineage>
</organism>
<evidence type="ECO:0000256" key="4">
    <source>
        <dbReference type="ARBA" id="ARBA00022692"/>
    </source>
</evidence>
<evidence type="ECO:0000256" key="5">
    <source>
        <dbReference type="ARBA" id="ARBA00023136"/>
    </source>
</evidence>
<dbReference type="PANTHER" id="PTHR30069">
    <property type="entry name" value="TONB-DEPENDENT OUTER MEMBRANE RECEPTOR"/>
    <property type="match status" value="1"/>
</dbReference>
<dbReference type="RefSeq" id="WP_194446576.1">
    <property type="nucleotide sequence ID" value="NZ_CP063849.1"/>
</dbReference>
<gene>
    <name evidence="9" type="ORF">IRI77_18790</name>
</gene>
<dbReference type="Proteomes" id="UP000593892">
    <property type="component" value="Chromosome"/>
</dbReference>
<feature type="domain" description="TonB-dependent transporter Oar-like beta-barrel" evidence="8">
    <location>
        <begin position="946"/>
        <end position="1035"/>
    </location>
</feature>
<dbReference type="Gene3D" id="2.40.170.20">
    <property type="entry name" value="TonB-dependent receptor, beta-barrel domain"/>
    <property type="match status" value="1"/>
</dbReference>
<feature type="domain" description="TonB-dependent transporter Oar-like beta-barrel" evidence="8">
    <location>
        <begin position="243"/>
        <end position="629"/>
    </location>
</feature>
<feature type="chain" id="PRO_5032664320" evidence="7">
    <location>
        <begin position="22"/>
        <end position="1042"/>
    </location>
</feature>
<dbReference type="GO" id="GO:0015344">
    <property type="term" value="F:siderophore uptake transmembrane transporter activity"/>
    <property type="evidence" value="ECO:0007669"/>
    <property type="project" value="TreeGrafter"/>
</dbReference>
<comment type="subcellular location">
    <subcellularLocation>
        <location evidence="1">Cell outer membrane</location>
        <topology evidence="1">Multi-pass membrane protein</topology>
    </subcellularLocation>
</comment>
<reference evidence="9 10" key="1">
    <citation type="submission" date="2020-10" db="EMBL/GenBank/DDBJ databases">
        <title>Complete genome sequence of Paludibaculum fermentans P105T, a facultatively anaerobic acidobacterium capable of dissimilatory Fe(III) reduction.</title>
        <authorList>
            <person name="Dedysh S.N."/>
            <person name="Beletsky A.V."/>
            <person name="Kulichevskaya I.S."/>
            <person name="Mardanov A.V."/>
            <person name="Ravin N.V."/>
        </authorList>
    </citation>
    <scope>NUCLEOTIDE SEQUENCE [LARGE SCALE GENOMIC DNA]</scope>
    <source>
        <strain evidence="9 10">P105</strain>
    </source>
</reference>
<dbReference type="SUPFAM" id="SSF49464">
    <property type="entry name" value="Carboxypeptidase regulatory domain-like"/>
    <property type="match status" value="1"/>
</dbReference>
<proteinExistence type="predicted"/>
<dbReference type="InterPro" id="IPR057601">
    <property type="entry name" value="Oar-like_b-barrel"/>
</dbReference>
<dbReference type="EMBL" id="CP063849">
    <property type="protein sequence ID" value="QOY84906.1"/>
    <property type="molecule type" value="Genomic_DNA"/>
</dbReference>
<dbReference type="KEGG" id="pfer:IRI77_18790"/>
<keyword evidence="4" id="KW-0812">Transmembrane</keyword>
<keyword evidence="9" id="KW-0675">Receptor</keyword>
<keyword evidence="7" id="KW-0732">Signal</keyword>
<dbReference type="Pfam" id="PF25183">
    <property type="entry name" value="OMP_b-brl_4"/>
    <property type="match status" value="3"/>
</dbReference>
<dbReference type="InterPro" id="IPR036942">
    <property type="entry name" value="Beta-barrel_TonB_sf"/>
</dbReference>
<dbReference type="GO" id="GO:0009279">
    <property type="term" value="C:cell outer membrane"/>
    <property type="evidence" value="ECO:0007669"/>
    <property type="project" value="UniProtKB-SubCell"/>
</dbReference>
<dbReference type="AlphaFoldDB" id="A0A7S7SHZ6"/>
<evidence type="ECO:0000256" key="1">
    <source>
        <dbReference type="ARBA" id="ARBA00004571"/>
    </source>
</evidence>
<sequence length="1042" mass="113679">MMLCRSLLTLALLPLVVYPQAQSNAGSVKGSVLDQSGGAISNAKLTISDAARGISRNADTNTDGAYYFALVPPGHYRLKVEADGFTTKILEGVDVRVGDTLSLLIQMVVGGVQQEISVQADVPVVEGERVQQANTIELGRIQNLPINRRNYLDFALLAPATADTSAMVDGTDYRVAQTPQSGISFGGGNGRGNGFFIDGVENYINSGGVRPSISQEAVQEFQINRNSASAEFGWAAGGTVNIVTRGGSNGLHGNVFGFLRNRGIQARNFFDPEKSGFTRVQAGATLGGAIRKDRTFFFAAYERLARQETAFVPILQDRSAFNAPTVPQQNLLAALNASGSPTLIGLSRALTAALTPGLNPYVAKLFQANSGTFPFSEGDNAVSVRLDHRFSDRHSIYGRGNLSTLRNQNDQFGALVAYNRGRNFQLWDGTTMLSDIFVINSNWVVETRAMFNFSTVFVTPTDGAGPEQNVTGFGYFGREIFLPSRTYERHYQIIQNWNRHSNAHDIKFGVDLNPVRDTADTETFFSGRFSFGEAIPLSSVIAGAAGSTAVVQQISQFLQAAGQSALLPVLSQPVSALQSLSLGLPTFYQQGFGDPNWIGWSKRYGLFLQDRWRVHPDLTLSAGLRYDIEVNEKVLGTDKNNFAPRFGFAWNPAGSRGFVIRGGYGIYYTPTNLQVANIADALSGRSINQVFVPITGIPQIVNPQTGRPTTSADIYQTMLKQGILGSRTITPADLLPLGIRVGPGLPLRVEFGSDRLRQGYSQQGSFEMERAFGDWAVSVGYLFNHALKIARTSGRNLFYTGATNPNGTPVYGRIDPTLLQKNIFTYDGNSNYHAGILQVQRRMVNNLTLNAHYTWSKAIDDFTDFNSDFSPMDQLCKRCERALSPFHHAHRVVINAVYQSPAHNYILGGWNLAPIFQANSGRPFNLLAGVDVNGDNYSTNDRPFPAGRDIGRGPSYVSVDMRLSRRFRLGSSERAALEFLAEGFNLANHTNFKTVNNTVGAVPLSAIRQPITGIKGASPTTPLAFTSAYDPRQFQFGLKLSF</sequence>
<dbReference type="InterPro" id="IPR008969">
    <property type="entry name" value="CarboxyPept-like_regulatory"/>
</dbReference>
<protein>
    <submittedName>
        <fullName evidence="9">TonB-dependent receptor</fullName>
    </submittedName>
</protein>
<keyword evidence="3" id="KW-1134">Transmembrane beta strand</keyword>